<dbReference type="AlphaFoldDB" id="A0A8T9AL81"/>
<gene>
    <name evidence="1" type="ORF">C1D09_021345</name>
</gene>
<evidence type="ECO:0000313" key="1">
    <source>
        <dbReference type="EMBL" id="TSE05881.1"/>
    </source>
</evidence>
<evidence type="ECO:0008006" key="3">
    <source>
        <dbReference type="Google" id="ProtNLM"/>
    </source>
</evidence>
<dbReference type="Pfam" id="PF11814">
    <property type="entry name" value="DUF3335"/>
    <property type="match status" value="1"/>
</dbReference>
<dbReference type="EMBL" id="PNOT02000243">
    <property type="protein sequence ID" value="TSE05881.1"/>
    <property type="molecule type" value="Genomic_DNA"/>
</dbReference>
<protein>
    <recommendedName>
        <fullName evidence="3">Peptidase C39-like domain-containing protein</fullName>
    </recommendedName>
</protein>
<accession>A0A8T9AL81</accession>
<dbReference type="OrthoDB" id="9803233at2"/>
<organism evidence="1 2">
    <name type="scientific">Mesorhizobium intechi</name>
    <dbReference type="NCBI Taxonomy" id="537601"/>
    <lineage>
        <taxon>Bacteria</taxon>
        <taxon>Pseudomonadati</taxon>
        <taxon>Pseudomonadota</taxon>
        <taxon>Alphaproteobacteria</taxon>
        <taxon>Hyphomicrobiales</taxon>
        <taxon>Phyllobacteriaceae</taxon>
        <taxon>Mesorhizobium</taxon>
    </lineage>
</organism>
<keyword evidence="2" id="KW-1185">Reference proteome</keyword>
<proteinExistence type="predicted"/>
<name>A0A8T9AL81_9HYPH</name>
<reference evidence="1" key="1">
    <citation type="submission" date="2019-07" db="EMBL/GenBank/DDBJ databases">
        <title>Mesorhizobum intechiensis sp. nov. isolated from nodules of Lotus tenuis growing in lowlands of the Flooding Pampa, Argentina.</title>
        <authorList>
            <person name="Estrella M.J."/>
            <person name="Torres Tejerizo G.A."/>
            <person name="Cumpa Velazquez L.M."/>
            <person name="Fontana F."/>
            <person name="Hansen L."/>
            <person name="Pistorio M."/>
            <person name="Sannazzaro A.I."/>
        </authorList>
    </citation>
    <scope>NUCLEOTIDE SEQUENCE</scope>
    <source>
        <strain evidence="1">BD68</strain>
    </source>
</reference>
<comment type="caution">
    <text evidence="1">The sequence shown here is derived from an EMBL/GenBank/DDBJ whole genome shotgun (WGS) entry which is preliminary data.</text>
</comment>
<evidence type="ECO:0000313" key="2">
    <source>
        <dbReference type="Proteomes" id="UP000235507"/>
    </source>
</evidence>
<dbReference type="InterPro" id="IPR021770">
    <property type="entry name" value="DUF3335"/>
</dbReference>
<sequence>MRHFNEPVVSAEGEGARVTVFTAEHGPVWADLIAAVPAEAGDRLAALRQIAGVTGVAHYSEGRPEAIVVGQRRPAAAMMRIALFWSAPTFIAGDVARVLEGLEKEALAQDVPCLRADEDTAPRIGGQWQRRDGFLQRWIGNEPARRQGQVPPSWPQTAGFTCGPSALAMAMAAIDPALLPDRALELELWREATTIIGPNGPGGCDPYGLALAARRRGLRVEIFMSSAEPVFLDRASSEERRGLMSFVQAGFKREAEAASLPIETRPFAVEEIGQALDRGLSALVLIDQAPMMGHTCPHWVLVHGHGDGVYFLNDPWIEPDRLEQKMDVVDLPVRAAELDRMAWYGNPACRAAVLVGPGPATRKG</sequence>
<dbReference type="RefSeq" id="WP_143976185.1">
    <property type="nucleotide sequence ID" value="NZ_PNOT02000243.1"/>
</dbReference>
<dbReference type="Proteomes" id="UP000235507">
    <property type="component" value="Unassembled WGS sequence"/>
</dbReference>